<dbReference type="Pfam" id="PF04082">
    <property type="entry name" value="Fungal_trans"/>
    <property type="match status" value="1"/>
</dbReference>
<evidence type="ECO:0000256" key="2">
    <source>
        <dbReference type="ARBA" id="ARBA00023015"/>
    </source>
</evidence>
<dbReference type="GO" id="GO:0003677">
    <property type="term" value="F:DNA binding"/>
    <property type="evidence" value="ECO:0007669"/>
    <property type="project" value="UniProtKB-KW"/>
</dbReference>
<protein>
    <recommendedName>
        <fullName evidence="6">Xylanolytic transcriptional activator regulatory domain-containing protein</fullName>
    </recommendedName>
</protein>
<dbReference type="STRING" id="344612.A1CDY8"/>
<keyword evidence="3" id="KW-0238">DNA-binding</keyword>
<evidence type="ECO:0000256" key="4">
    <source>
        <dbReference type="ARBA" id="ARBA00023163"/>
    </source>
</evidence>
<dbReference type="InterPro" id="IPR052073">
    <property type="entry name" value="Amide_Lactam_Regulators"/>
</dbReference>
<keyword evidence="1" id="KW-0862">Zinc</keyword>
<evidence type="ECO:0000259" key="6">
    <source>
        <dbReference type="Pfam" id="PF04082"/>
    </source>
</evidence>
<dbReference type="OrthoDB" id="5121955at2759"/>
<evidence type="ECO:0000256" key="1">
    <source>
        <dbReference type="ARBA" id="ARBA00022833"/>
    </source>
</evidence>
<accession>A1CDY8</accession>
<dbReference type="CDD" id="cd12148">
    <property type="entry name" value="fungal_TF_MHR"/>
    <property type="match status" value="1"/>
</dbReference>
<sequence length="230" mass="26624">MEGRRLHYLIPADLDQSNSRDESLRAYKLKMEAQLQSDGALSFPSAEISQLLLQAYFAWFHPCFPILNRAELDRAYVNGNLSPLLLQAILFIGVSLCTDAAFARTEFETRYRAKLLFYSRARAIYDADWETNKMVKLQSLFLLSFWREEKAWRQIWWALYIRDQQSAAALGLLPRIRDKDCDVTMLSTDDVRDDKPIADDCVIGTQSAEYLHYPVEMAKLARILRKIVST</sequence>
<keyword evidence="2" id="KW-0805">Transcription regulation</keyword>
<reference evidence="7 8" key="1">
    <citation type="journal article" date="2008" name="PLoS Genet.">
        <title>Genomic islands in the pathogenic filamentous fungus Aspergillus fumigatus.</title>
        <authorList>
            <person name="Fedorova N.D."/>
            <person name="Khaldi N."/>
            <person name="Joardar V.S."/>
            <person name="Maiti R."/>
            <person name="Amedeo P."/>
            <person name="Anderson M.J."/>
            <person name="Crabtree J."/>
            <person name="Silva J.C."/>
            <person name="Badger J.H."/>
            <person name="Albarraq A."/>
            <person name="Angiuoli S."/>
            <person name="Bussey H."/>
            <person name="Bowyer P."/>
            <person name="Cotty P.J."/>
            <person name="Dyer P.S."/>
            <person name="Egan A."/>
            <person name="Galens K."/>
            <person name="Fraser-Liggett C.M."/>
            <person name="Haas B.J."/>
            <person name="Inman J.M."/>
            <person name="Kent R."/>
            <person name="Lemieux S."/>
            <person name="Malavazi I."/>
            <person name="Orvis J."/>
            <person name="Roemer T."/>
            <person name="Ronning C.M."/>
            <person name="Sundaram J.P."/>
            <person name="Sutton G."/>
            <person name="Turner G."/>
            <person name="Venter J.C."/>
            <person name="White O.R."/>
            <person name="Whitty B.R."/>
            <person name="Youngman P."/>
            <person name="Wolfe K.H."/>
            <person name="Goldman G.H."/>
            <person name="Wortman J.R."/>
            <person name="Jiang B."/>
            <person name="Denning D.W."/>
            <person name="Nierman W.C."/>
        </authorList>
    </citation>
    <scope>NUCLEOTIDE SEQUENCE [LARGE SCALE GENOMIC DNA]</scope>
    <source>
        <strain evidence="8">ATCC 1007 / CBS 513.65 / DSM 816 / NCTC 3887 / NRRL 1</strain>
    </source>
</reference>
<dbReference type="InterPro" id="IPR007219">
    <property type="entry name" value="XnlR_reg_dom"/>
</dbReference>
<dbReference type="KEGG" id="act:ACLA_008250"/>
<name>A1CDY8_ASPCL</name>
<dbReference type="PANTHER" id="PTHR47171:SF1">
    <property type="entry name" value="ZN(II)2CYS6 TRANSCRIPTION FACTOR (EUROFUNG)"/>
    <property type="match status" value="1"/>
</dbReference>
<evidence type="ECO:0000313" key="8">
    <source>
        <dbReference type="Proteomes" id="UP000006701"/>
    </source>
</evidence>
<proteinExistence type="predicted"/>
<dbReference type="GO" id="GO:0006351">
    <property type="term" value="P:DNA-templated transcription"/>
    <property type="evidence" value="ECO:0007669"/>
    <property type="project" value="InterPro"/>
</dbReference>
<evidence type="ECO:0000256" key="5">
    <source>
        <dbReference type="ARBA" id="ARBA00023242"/>
    </source>
</evidence>
<dbReference type="EMBL" id="DS027051">
    <property type="protein sequence ID" value="EAW12065.1"/>
    <property type="molecule type" value="Genomic_DNA"/>
</dbReference>
<keyword evidence="4" id="KW-0804">Transcription</keyword>
<feature type="domain" description="Xylanolytic transcriptional activator regulatory" evidence="6">
    <location>
        <begin position="53"/>
        <end position="146"/>
    </location>
</feature>
<dbReference type="GO" id="GO:0008270">
    <property type="term" value="F:zinc ion binding"/>
    <property type="evidence" value="ECO:0007669"/>
    <property type="project" value="InterPro"/>
</dbReference>
<dbReference type="RefSeq" id="XP_001273491.1">
    <property type="nucleotide sequence ID" value="XM_001273490.1"/>
</dbReference>
<dbReference type="VEuPathDB" id="FungiDB:ACLA_008250"/>
<gene>
    <name evidence="7" type="ORF">ACLA_008250</name>
</gene>
<dbReference type="HOGENOM" id="CLU_051355_0_0_1"/>
<dbReference type="eggNOG" id="ENOG502SHF1">
    <property type="taxonomic scope" value="Eukaryota"/>
</dbReference>
<keyword evidence="8" id="KW-1185">Reference proteome</keyword>
<evidence type="ECO:0000256" key="3">
    <source>
        <dbReference type="ARBA" id="ARBA00023125"/>
    </source>
</evidence>
<dbReference type="Proteomes" id="UP000006701">
    <property type="component" value="Unassembled WGS sequence"/>
</dbReference>
<dbReference type="AlphaFoldDB" id="A1CDY8"/>
<dbReference type="OMA" id="WSGPEDQ"/>
<keyword evidence="5" id="KW-0539">Nucleus</keyword>
<dbReference type="GeneID" id="4705391"/>
<organism evidence="7 8">
    <name type="scientific">Aspergillus clavatus (strain ATCC 1007 / CBS 513.65 / DSM 816 / NCTC 3887 / NRRL 1 / QM 1276 / 107)</name>
    <dbReference type="NCBI Taxonomy" id="344612"/>
    <lineage>
        <taxon>Eukaryota</taxon>
        <taxon>Fungi</taxon>
        <taxon>Dikarya</taxon>
        <taxon>Ascomycota</taxon>
        <taxon>Pezizomycotina</taxon>
        <taxon>Eurotiomycetes</taxon>
        <taxon>Eurotiomycetidae</taxon>
        <taxon>Eurotiales</taxon>
        <taxon>Aspergillaceae</taxon>
        <taxon>Aspergillus</taxon>
        <taxon>Aspergillus subgen. Fumigati</taxon>
    </lineage>
</organism>
<evidence type="ECO:0000313" key="7">
    <source>
        <dbReference type="EMBL" id="EAW12065.1"/>
    </source>
</evidence>
<dbReference type="PANTHER" id="PTHR47171">
    <property type="entry name" value="FARA-RELATED"/>
    <property type="match status" value="1"/>
</dbReference>